<keyword evidence="8" id="KW-0676">Redox-active center</keyword>
<dbReference type="AlphaFoldDB" id="A0A8H3TXU7"/>
<sequence length="410" mass="44771">MRTFNILSLLPLAAVTLLATFVRASNVVTLTTENFDSIIGQGKPALVEFYASWCGHCKRLAPVWEELADAFSGAYQKDRVIIAKIDADIEKEMGQRYGIQGFPTLKWFTANDLKNPTDYNGGRELADLAAFVTENSGIRSNIKSAAPSAVKQLNAGTFERETVHSGKDVLIAFKAPWCGHCKSMTKPYEAVAQAFKSEPDCVVAEIPDSDSEFNRDLAAAQGVSSYPTIKFYPRDGSSPIPYSGARTEEAFVNFLNEHCGTHRTPSGGLLETAGRALPLDKLASEFFSTPSKADREAIMQRARDVASNLTVKAGSAPAYYLKAMERVLEKGEDWLKKETARFTKLADSSSLAPAKKDEITIKRNILASFVKRTFDEAAEAVKAAESVVGEATKSVHSVYDQATQAVKQEL</sequence>
<comment type="catalytic activity">
    <reaction evidence="1">
        <text>Catalyzes the rearrangement of -S-S- bonds in proteins.</text>
        <dbReference type="EC" id="5.3.4.1"/>
    </reaction>
</comment>
<protein>
    <recommendedName>
        <fullName evidence="3">protein disulfide-isomerase</fullName>
        <ecNumber evidence="3">5.3.4.1</ecNumber>
    </recommendedName>
</protein>
<dbReference type="InterPro" id="IPR005788">
    <property type="entry name" value="PDI_thioredoxin-like_dom"/>
</dbReference>
<dbReference type="Pfam" id="PF00085">
    <property type="entry name" value="Thioredoxin"/>
    <property type="match status" value="2"/>
</dbReference>
<keyword evidence="13" id="KW-1185">Reference proteome</keyword>
<evidence type="ECO:0000256" key="10">
    <source>
        <dbReference type="SAM" id="SignalP"/>
    </source>
</evidence>
<dbReference type="CDD" id="cd00238">
    <property type="entry name" value="ERp29c"/>
    <property type="match status" value="1"/>
</dbReference>
<gene>
    <name evidence="12" type="ORF">NliqN6_5489</name>
</gene>
<proteinExistence type="inferred from homology"/>
<evidence type="ECO:0000256" key="5">
    <source>
        <dbReference type="ARBA" id="ARBA00022737"/>
    </source>
</evidence>
<dbReference type="EMBL" id="BLZA01000035">
    <property type="protein sequence ID" value="GHJ89087.1"/>
    <property type="molecule type" value="Genomic_DNA"/>
</dbReference>
<evidence type="ECO:0000256" key="8">
    <source>
        <dbReference type="ARBA" id="ARBA00023284"/>
    </source>
</evidence>
<dbReference type="SUPFAM" id="SSF47933">
    <property type="entry name" value="ERP29 C domain-like"/>
    <property type="match status" value="1"/>
</dbReference>
<dbReference type="InterPro" id="IPR036249">
    <property type="entry name" value="Thioredoxin-like_sf"/>
</dbReference>
<dbReference type="GO" id="GO:0006457">
    <property type="term" value="P:protein folding"/>
    <property type="evidence" value="ECO:0007669"/>
    <property type="project" value="TreeGrafter"/>
</dbReference>
<keyword evidence="7" id="KW-0413">Isomerase</keyword>
<feature type="domain" description="Thioredoxin" evidence="11">
    <location>
        <begin position="140"/>
        <end position="260"/>
    </location>
</feature>
<evidence type="ECO:0000256" key="3">
    <source>
        <dbReference type="ARBA" id="ARBA00012723"/>
    </source>
</evidence>
<evidence type="ECO:0000256" key="1">
    <source>
        <dbReference type="ARBA" id="ARBA00001182"/>
    </source>
</evidence>
<dbReference type="CDD" id="cd02998">
    <property type="entry name" value="PDI_a_ERp38"/>
    <property type="match status" value="1"/>
</dbReference>
<organism evidence="12 13">
    <name type="scientific">Naganishia liquefaciens</name>
    <dbReference type="NCBI Taxonomy" id="104408"/>
    <lineage>
        <taxon>Eukaryota</taxon>
        <taxon>Fungi</taxon>
        <taxon>Dikarya</taxon>
        <taxon>Basidiomycota</taxon>
        <taxon>Agaricomycotina</taxon>
        <taxon>Tremellomycetes</taxon>
        <taxon>Filobasidiales</taxon>
        <taxon>Filobasidiaceae</taxon>
        <taxon>Naganishia</taxon>
    </lineage>
</organism>
<evidence type="ECO:0000259" key="11">
    <source>
        <dbReference type="PROSITE" id="PS51352"/>
    </source>
</evidence>
<comment type="similarity">
    <text evidence="2 9">Belongs to the protein disulfide isomerase family.</text>
</comment>
<dbReference type="Pfam" id="PF07749">
    <property type="entry name" value="ERp29"/>
    <property type="match status" value="1"/>
</dbReference>
<comment type="caution">
    <text evidence="12">The sequence shown here is derived from an EMBL/GenBank/DDBJ whole genome shotgun (WGS) entry which is preliminary data.</text>
</comment>
<dbReference type="Gene3D" id="3.40.30.10">
    <property type="entry name" value="Glutaredoxin"/>
    <property type="match status" value="2"/>
</dbReference>
<dbReference type="InterPro" id="IPR013766">
    <property type="entry name" value="Thioredoxin_domain"/>
</dbReference>
<evidence type="ECO:0000256" key="4">
    <source>
        <dbReference type="ARBA" id="ARBA00022729"/>
    </source>
</evidence>
<evidence type="ECO:0000256" key="7">
    <source>
        <dbReference type="ARBA" id="ARBA00023235"/>
    </source>
</evidence>
<dbReference type="InterPro" id="IPR051063">
    <property type="entry name" value="PDI"/>
</dbReference>
<dbReference type="GO" id="GO:0003756">
    <property type="term" value="F:protein disulfide isomerase activity"/>
    <property type="evidence" value="ECO:0007669"/>
    <property type="project" value="UniProtKB-EC"/>
</dbReference>
<dbReference type="EC" id="5.3.4.1" evidence="3"/>
<dbReference type="NCBIfam" id="TIGR01126">
    <property type="entry name" value="pdi_dom"/>
    <property type="match status" value="1"/>
</dbReference>
<dbReference type="PRINTS" id="PR00421">
    <property type="entry name" value="THIOREDOXIN"/>
</dbReference>
<evidence type="ECO:0000256" key="6">
    <source>
        <dbReference type="ARBA" id="ARBA00023157"/>
    </source>
</evidence>
<dbReference type="OrthoDB" id="10264505at2759"/>
<evidence type="ECO:0000313" key="12">
    <source>
        <dbReference type="EMBL" id="GHJ89087.1"/>
    </source>
</evidence>
<dbReference type="GO" id="GO:0005783">
    <property type="term" value="C:endoplasmic reticulum"/>
    <property type="evidence" value="ECO:0007669"/>
    <property type="project" value="InterPro"/>
</dbReference>
<dbReference type="PROSITE" id="PS00194">
    <property type="entry name" value="THIOREDOXIN_1"/>
    <property type="match status" value="1"/>
</dbReference>
<evidence type="ECO:0000256" key="9">
    <source>
        <dbReference type="RuleBase" id="RU004208"/>
    </source>
</evidence>
<keyword evidence="6" id="KW-1015">Disulfide bond</keyword>
<dbReference type="Proteomes" id="UP000620104">
    <property type="component" value="Unassembled WGS sequence"/>
</dbReference>
<dbReference type="PROSITE" id="PS51352">
    <property type="entry name" value="THIOREDOXIN_2"/>
    <property type="match status" value="2"/>
</dbReference>
<reference evidence="12" key="1">
    <citation type="submission" date="2020-07" db="EMBL/GenBank/DDBJ databases">
        <title>Draft Genome Sequence of a Deep-Sea Yeast, Naganishia (Cryptococcus) liquefaciens strain N6.</title>
        <authorList>
            <person name="Han Y.W."/>
            <person name="Kajitani R."/>
            <person name="Morimoto H."/>
            <person name="Parhat M."/>
            <person name="Tsubouchi H."/>
            <person name="Bakenova O."/>
            <person name="Ogata M."/>
            <person name="Argunhan B."/>
            <person name="Aoki R."/>
            <person name="Kajiwara S."/>
            <person name="Itoh T."/>
            <person name="Iwasaki H."/>
        </authorList>
    </citation>
    <scope>NUCLEOTIDE SEQUENCE</scope>
    <source>
        <strain evidence="12">N6</strain>
    </source>
</reference>
<dbReference type="InterPro" id="IPR017937">
    <property type="entry name" value="Thioredoxin_CS"/>
</dbReference>
<dbReference type="PANTHER" id="PTHR45672">
    <property type="entry name" value="PROTEIN DISULFIDE-ISOMERASE C17H9.14C-RELATED"/>
    <property type="match status" value="1"/>
</dbReference>
<keyword evidence="5" id="KW-0677">Repeat</keyword>
<dbReference type="PANTHER" id="PTHR45672:SF11">
    <property type="entry name" value="PROTEIN DISULFIDE-ISOMERASE C17H9.14C"/>
    <property type="match status" value="1"/>
</dbReference>
<accession>A0A8H3TXU7</accession>
<dbReference type="InterPro" id="IPR011679">
    <property type="entry name" value="ERp29_C"/>
</dbReference>
<feature type="chain" id="PRO_5034248051" description="protein disulfide-isomerase" evidence="10">
    <location>
        <begin position="25"/>
        <end position="410"/>
    </location>
</feature>
<dbReference type="InterPro" id="IPR036356">
    <property type="entry name" value="ERp29_C_sf"/>
</dbReference>
<keyword evidence="4 10" id="KW-0732">Signal</keyword>
<evidence type="ECO:0000313" key="13">
    <source>
        <dbReference type="Proteomes" id="UP000620104"/>
    </source>
</evidence>
<name>A0A8H3TXU7_9TREE</name>
<dbReference type="SUPFAM" id="SSF52833">
    <property type="entry name" value="Thioredoxin-like"/>
    <property type="match status" value="2"/>
</dbReference>
<feature type="domain" description="Thioredoxin" evidence="11">
    <location>
        <begin position="6"/>
        <end position="137"/>
    </location>
</feature>
<evidence type="ECO:0000256" key="2">
    <source>
        <dbReference type="ARBA" id="ARBA00006347"/>
    </source>
</evidence>
<feature type="signal peptide" evidence="10">
    <location>
        <begin position="1"/>
        <end position="24"/>
    </location>
</feature>
<dbReference type="Gene3D" id="1.20.1150.12">
    <property type="entry name" value="Endoplasmic reticulum resident protein 29, C-terminal domain"/>
    <property type="match status" value="1"/>
</dbReference>